<reference evidence="11" key="1">
    <citation type="submission" date="2025-08" db="UniProtKB">
        <authorList>
            <consortium name="RefSeq"/>
        </authorList>
    </citation>
    <scope>IDENTIFICATION</scope>
    <source>
        <tissue evidence="11">Entire body</tissue>
    </source>
</reference>
<evidence type="ECO:0000313" key="11">
    <source>
        <dbReference type="RefSeq" id="XP_018336664.1"/>
    </source>
</evidence>
<dbReference type="OrthoDB" id="264520at2759"/>
<evidence type="ECO:0000256" key="4">
    <source>
        <dbReference type="ARBA" id="ARBA00022771"/>
    </source>
</evidence>
<dbReference type="InterPro" id="IPR013783">
    <property type="entry name" value="Ig-like_fold"/>
</dbReference>
<dbReference type="InterPro" id="IPR000315">
    <property type="entry name" value="Znf_B-box"/>
</dbReference>
<dbReference type="InterPro" id="IPR017907">
    <property type="entry name" value="Znf_RING_CS"/>
</dbReference>
<gene>
    <name evidence="11" type="primary">LOC108745094</name>
</gene>
<comment type="similarity">
    <text evidence="1">Belongs to the TRIM/RBCC family.</text>
</comment>
<organism evidence="10 11">
    <name type="scientific">Agrilus planipennis</name>
    <name type="common">Emerald ash borer</name>
    <name type="synonym">Agrilus marcopoli</name>
    <dbReference type="NCBI Taxonomy" id="224129"/>
    <lineage>
        <taxon>Eukaryota</taxon>
        <taxon>Metazoa</taxon>
        <taxon>Ecdysozoa</taxon>
        <taxon>Arthropoda</taxon>
        <taxon>Hexapoda</taxon>
        <taxon>Insecta</taxon>
        <taxon>Pterygota</taxon>
        <taxon>Neoptera</taxon>
        <taxon>Endopterygota</taxon>
        <taxon>Coleoptera</taxon>
        <taxon>Polyphaga</taxon>
        <taxon>Elateriformia</taxon>
        <taxon>Buprestoidea</taxon>
        <taxon>Buprestidae</taxon>
        <taxon>Agrilinae</taxon>
        <taxon>Agrilus</taxon>
    </lineage>
</organism>
<feature type="region of interest" description="Disordered" evidence="8">
    <location>
        <begin position="112"/>
        <end position="149"/>
    </location>
</feature>
<feature type="domain" description="B box-type" evidence="9">
    <location>
        <begin position="197"/>
        <end position="242"/>
    </location>
</feature>
<dbReference type="FunCoup" id="A0A1W4XKZ8">
    <property type="interactions" value="9"/>
</dbReference>
<dbReference type="GeneID" id="108745094"/>
<dbReference type="Pfam" id="PF00643">
    <property type="entry name" value="zf-B_box"/>
    <property type="match status" value="1"/>
</dbReference>
<keyword evidence="4 6" id="KW-0863">Zinc-finger</keyword>
<dbReference type="SUPFAM" id="SSF81296">
    <property type="entry name" value="E set domains"/>
    <property type="match status" value="1"/>
</dbReference>
<dbReference type="InterPro" id="IPR017868">
    <property type="entry name" value="Filamin/ABP280_repeat-like"/>
</dbReference>
<evidence type="ECO:0000259" key="9">
    <source>
        <dbReference type="PROSITE" id="PS50119"/>
    </source>
</evidence>
<accession>A0A1W4XKZ8</accession>
<dbReference type="InterPro" id="IPR047153">
    <property type="entry name" value="TRIM45/56/19-like"/>
</dbReference>
<dbReference type="Pfam" id="PF13445">
    <property type="entry name" value="zf-RING_UBOX"/>
    <property type="match status" value="1"/>
</dbReference>
<dbReference type="PANTHER" id="PTHR25462">
    <property type="entry name" value="BONUS, ISOFORM C-RELATED"/>
    <property type="match status" value="1"/>
</dbReference>
<protein>
    <submittedName>
        <fullName evidence="11">Tripartite motif-containing protein 45-like</fullName>
    </submittedName>
</protein>
<dbReference type="Gene3D" id="3.30.160.60">
    <property type="entry name" value="Classic Zinc Finger"/>
    <property type="match status" value="1"/>
</dbReference>
<evidence type="ECO:0000256" key="3">
    <source>
        <dbReference type="ARBA" id="ARBA00022737"/>
    </source>
</evidence>
<dbReference type="AlphaFoldDB" id="A0A1W4XKZ8"/>
<dbReference type="SUPFAM" id="SSF57845">
    <property type="entry name" value="B-box zinc-binding domain"/>
    <property type="match status" value="1"/>
</dbReference>
<proteinExistence type="inferred from homology"/>
<dbReference type="InParanoid" id="A0A1W4XKZ8"/>
<evidence type="ECO:0000313" key="10">
    <source>
        <dbReference type="Proteomes" id="UP000192223"/>
    </source>
</evidence>
<dbReference type="InterPro" id="IPR013083">
    <property type="entry name" value="Znf_RING/FYVE/PHD"/>
</dbReference>
<dbReference type="PROSITE" id="PS50194">
    <property type="entry name" value="FILAMIN_REPEAT"/>
    <property type="match status" value="1"/>
</dbReference>
<dbReference type="SMART" id="SM00184">
    <property type="entry name" value="RING"/>
    <property type="match status" value="1"/>
</dbReference>
<dbReference type="GO" id="GO:0008270">
    <property type="term" value="F:zinc ion binding"/>
    <property type="evidence" value="ECO:0007669"/>
    <property type="project" value="UniProtKB-KW"/>
</dbReference>
<dbReference type="Gene3D" id="3.30.40.10">
    <property type="entry name" value="Zinc/RING finger domain, C3HC4 (zinc finger)"/>
    <property type="match status" value="1"/>
</dbReference>
<dbReference type="SMART" id="SM00336">
    <property type="entry name" value="BBOX"/>
    <property type="match status" value="1"/>
</dbReference>
<keyword evidence="2" id="KW-0479">Metal-binding</keyword>
<evidence type="ECO:0000256" key="1">
    <source>
        <dbReference type="ARBA" id="ARBA00008518"/>
    </source>
</evidence>
<dbReference type="PROSITE" id="PS00518">
    <property type="entry name" value="ZF_RING_1"/>
    <property type="match status" value="1"/>
</dbReference>
<dbReference type="KEGG" id="apln:108745094"/>
<dbReference type="STRING" id="224129.A0A1W4XKZ8"/>
<sequence>MTEVVDHMSYIFGSFSRRRQSQEVGFSKKRTENTLKIYHDRSNSAPHAATEKKEPQATRACSVYDTVPDENKYKCPSCKRFFLEPRVLPCLHTFCTKCLQQMEAQDLNVWGSGSDVSSNSRTDGSDSTRHGSGSGGSGYESDKRDSSDPVCVPPAGKGISCPICGVRSPLPAGGVLGLPPHYLLQHRMVLATLNAVTTKLLCDPCTSETTATYRCTQCAISLCSHCAEMHCRQKNSHEILTVDEARKRGIRIRRQIMCPIHTEKDLSSFCVSCFQVICHDCMAASHKGHQFESIPKAIKFHVGNIKDGLKQARTSAEQTEALTLRLQTDAKRIQARCSQVQSEIEQFIDSYIKEINNHKAYLTNQVNQAKEERLRVIEQHQIALQKRLKEAKDVVTFTDELLSEATDVELLSFVKPISKKLDQCNRLKKVNNLKVSDSLQFLPEEIAPNNDGNCVLYGVVTTQSVFPKNCVLNVEGLQQLRVGQKAEAILESKDSSDAPLQRGGEKVYADLRHRDSGATKSSVNVKIEDNRDGTYKIYFTPDIAGKFLLVVHVKGQPIKVNISMNIYV</sequence>
<dbReference type="GO" id="GO:0061630">
    <property type="term" value="F:ubiquitin protein ligase activity"/>
    <property type="evidence" value="ECO:0007669"/>
    <property type="project" value="TreeGrafter"/>
</dbReference>
<feature type="repeat" description="Filamin" evidence="7">
    <location>
        <begin position="462"/>
        <end position="558"/>
    </location>
</feature>
<feature type="domain" description="B box-type" evidence="9">
    <location>
        <begin position="253"/>
        <end position="294"/>
    </location>
</feature>
<dbReference type="SUPFAM" id="SSF57850">
    <property type="entry name" value="RING/U-box"/>
    <property type="match status" value="1"/>
</dbReference>
<evidence type="ECO:0000256" key="2">
    <source>
        <dbReference type="ARBA" id="ARBA00022723"/>
    </source>
</evidence>
<evidence type="ECO:0000256" key="8">
    <source>
        <dbReference type="SAM" id="MobiDB-lite"/>
    </source>
</evidence>
<keyword evidence="3" id="KW-0677">Repeat</keyword>
<keyword evidence="5" id="KW-0862">Zinc</keyword>
<dbReference type="InterPro" id="IPR001298">
    <property type="entry name" value="Filamin/ABP280_rpt"/>
</dbReference>
<evidence type="ECO:0000256" key="5">
    <source>
        <dbReference type="ARBA" id="ARBA00022833"/>
    </source>
</evidence>
<dbReference type="PROSITE" id="PS50119">
    <property type="entry name" value="ZF_BBOX"/>
    <property type="match status" value="2"/>
</dbReference>
<dbReference type="InterPro" id="IPR001841">
    <property type="entry name" value="Znf_RING"/>
</dbReference>
<evidence type="ECO:0000256" key="6">
    <source>
        <dbReference type="PROSITE-ProRule" id="PRU00024"/>
    </source>
</evidence>
<dbReference type="InterPro" id="IPR014756">
    <property type="entry name" value="Ig_E-set"/>
</dbReference>
<dbReference type="RefSeq" id="XP_018336664.1">
    <property type="nucleotide sequence ID" value="XM_018481162.2"/>
</dbReference>
<evidence type="ECO:0000256" key="7">
    <source>
        <dbReference type="PROSITE-ProRule" id="PRU00087"/>
    </source>
</evidence>
<dbReference type="PANTHER" id="PTHR25462:SF291">
    <property type="entry name" value="E3 UBIQUITIN-PROTEIN LIGASE TRIM45"/>
    <property type="match status" value="1"/>
</dbReference>
<dbReference type="Pfam" id="PF00630">
    <property type="entry name" value="Filamin"/>
    <property type="match status" value="1"/>
</dbReference>
<dbReference type="InterPro" id="IPR027370">
    <property type="entry name" value="Znf-RING_euk"/>
</dbReference>
<keyword evidence="10" id="KW-1185">Reference proteome</keyword>
<name>A0A1W4XKZ8_AGRPL</name>
<dbReference type="Gene3D" id="2.60.40.10">
    <property type="entry name" value="Immunoglobulins"/>
    <property type="match status" value="1"/>
</dbReference>
<dbReference type="SMART" id="SM00557">
    <property type="entry name" value="IG_FLMN"/>
    <property type="match status" value="1"/>
</dbReference>
<dbReference type="Proteomes" id="UP000192223">
    <property type="component" value="Unplaced"/>
</dbReference>